<feature type="binding site" evidence="9">
    <location>
        <begin position="356"/>
        <end position="358"/>
    </location>
    <ligand>
        <name>GTP</name>
        <dbReference type="ChEBI" id="CHEBI:37565"/>
    </ligand>
</feature>
<feature type="binding site" evidence="9">
    <location>
        <position position="251"/>
    </location>
    <ligand>
        <name>K(+)</name>
        <dbReference type="ChEBI" id="CHEBI:29103"/>
    </ligand>
</feature>
<dbReference type="CDD" id="cd04164">
    <property type="entry name" value="trmE"/>
    <property type="match status" value="1"/>
</dbReference>
<dbReference type="HAMAP" id="MF_00379">
    <property type="entry name" value="GTPase_MnmE"/>
    <property type="match status" value="1"/>
</dbReference>
<evidence type="ECO:0000313" key="12">
    <source>
        <dbReference type="EMBL" id="APG29093.1"/>
    </source>
</evidence>
<gene>
    <name evidence="9" type="primary">mnmE</name>
    <name evidence="9" type="synonym">trmE</name>
    <name evidence="12" type="ORF">A7E78_10310</name>
</gene>
<dbReference type="InterPro" id="IPR027266">
    <property type="entry name" value="TrmE/GcvT-like"/>
</dbReference>
<feature type="binding site" evidence="9">
    <location>
        <position position="85"/>
    </location>
    <ligand>
        <name>(6S)-5-formyl-5,6,7,8-tetrahydrofolate</name>
        <dbReference type="ChEBI" id="CHEBI:57457"/>
    </ligand>
</feature>
<evidence type="ECO:0000256" key="5">
    <source>
        <dbReference type="ARBA" id="ARBA00022801"/>
    </source>
</evidence>
<evidence type="ECO:0000256" key="10">
    <source>
        <dbReference type="RuleBase" id="RU003313"/>
    </source>
</evidence>
<dbReference type="Pfam" id="PF12631">
    <property type="entry name" value="MnmE_helical"/>
    <property type="match status" value="1"/>
</dbReference>
<comment type="cofactor">
    <cofactor evidence="9">
        <name>K(+)</name>
        <dbReference type="ChEBI" id="CHEBI:29103"/>
    </cofactor>
    <text evidence="9">Binds 1 potassium ion per subunit.</text>
</comment>
<dbReference type="GO" id="GO:0046872">
    <property type="term" value="F:metal ion binding"/>
    <property type="evidence" value="ECO:0007669"/>
    <property type="project" value="UniProtKB-KW"/>
</dbReference>
<keyword evidence="5 9" id="KW-0378">Hydrolase</keyword>
<feature type="binding site" evidence="9">
    <location>
        <begin position="274"/>
        <end position="277"/>
    </location>
    <ligand>
        <name>GTP</name>
        <dbReference type="ChEBI" id="CHEBI:37565"/>
    </ligand>
</feature>
<dbReference type="EC" id="3.6.-.-" evidence="9"/>
<evidence type="ECO:0000259" key="11">
    <source>
        <dbReference type="PROSITE" id="PS51709"/>
    </source>
</evidence>
<evidence type="ECO:0000256" key="9">
    <source>
        <dbReference type="HAMAP-Rule" id="MF_00379"/>
    </source>
</evidence>
<keyword evidence="7 9" id="KW-0630">Potassium</keyword>
<evidence type="ECO:0000256" key="4">
    <source>
        <dbReference type="ARBA" id="ARBA00022741"/>
    </source>
</evidence>
<protein>
    <recommendedName>
        <fullName evidence="9">tRNA modification GTPase MnmE</fullName>
        <ecNumber evidence="9">3.6.-.-</ecNumber>
    </recommendedName>
</protein>
<dbReference type="Pfam" id="PF01926">
    <property type="entry name" value="MMR_HSR1"/>
    <property type="match status" value="1"/>
</dbReference>
<feature type="binding site" evidence="9">
    <location>
        <position position="255"/>
    </location>
    <ligand>
        <name>Mg(2+)</name>
        <dbReference type="ChEBI" id="CHEBI:18420"/>
    </ligand>
</feature>
<comment type="function">
    <text evidence="9">Exhibits a very high intrinsic GTPase hydrolysis rate. Involved in the addition of a carboxymethylaminomethyl (cmnm) group at the wobble position (U34) of certain tRNAs, forming tRNA-cmnm(5)s(2)U34.</text>
</comment>
<dbReference type="GO" id="GO:0042802">
    <property type="term" value="F:identical protein binding"/>
    <property type="evidence" value="ECO:0007669"/>
    <property type="project" value="UniProtKB-ARBA"/>
</dbReference>
<feature type="binding site" evidence="9">
    <location>
        <position position="254"/>
    </location>
    <ligand>
        <name>K(+)</name>
        <dbReference type="ChEBI" id="CHEBI:29103"/>
    </ligand>
</feature>
<dbReference type="GO" id="GO:0003924">
    <property type="term" value="F:GTPase activity"/>
    <property type="evidence" value="ECO:0007669"/>
    <property type="project" value="UniProtKB-UniRule"/>
</dbReference>
<feature type="binding site" evidence="9">
    <location>
        <position position="23"/>
    </location>
    <ligand>
        <name>(6S)-5-formyl-5,6,7,8-tetrahydrofolate</name>
        <dbReference type="ChEBI" id="CHEBI:57457"/>
    </ligand>
</feature>
<dbReference type="GO" id="GO:0005525">
    <property type="term" value="F:GTP binding"/>
    <property type="evidence" value="ECO:0007669"/>
    <property type="project" value="UniProtKB-UniRule"/>
</dbReference>
<reference evidence="12 13" key="1">
    <citation type="journal article" date="2017" name="Genome Announc.">
        <title>Complete Genome Sequences of Two Acetylene-Fermenting Pelobacter acetylenicus Strains.</title>
        <authorList>
            <person name="Sutton J.M."/>
            <person name="Baesman S.M."/>
            <person name="Fierst J.L."/>
            <person name="Poret-Peterson A.T."/>
            <person name="Oremland R.S."/>
            <person name="Dunlap D.S."/>
            <person name="Akob D.M."/>
        </authorList>
    </citation>
    <scope>NUCLEOTIDE SEQUENCE [LARGE SCALE GENOMIC DNA]</scope>
    <source>
        <strain evidence="12 13">SFB93</strain>
    </source>
</reference>
<dbReference type="Gene3D" id="1.20.120.430">
    <property type="entry name" value="tRNA modification GTPase MnmE domain 2"/>
    <property type="match status" value="1"/>
</dbReference>
<dbReference type="PANTHER" id="PTHR42714">
    <property type="entry name" value="TRNA MODIFICATION GTPASE GTPBP3"/>
    <property type="match status" value="1"/>
</dbReference>
<keyword evidence="8 9" id="KW-0342">GTP-binding</keyword>
<dbReference type="GO" id="GO:0005829">
    <property type="term" value="C:cytosol"/>
    <property type="evidence" value="ECO:0007669"/>
    <property type="project" value="TreeGrafter"/>
</dbReference>
<dbReference type="InterPro" id="IPR006073">
    <property type="entry name" value="GTP-bd"/>
</dbReference>
<dbReference type="CDD" id="cd14858">
    <property type="entry name" value="TrmE_N"/>
    <property type="match status" value="1"/>
</dbReference>
<comment type="similarity">
    <text evidence="1 9 10">Belongs to the TRAFAC class TrmE-Era-EngA-EngB-Septin-like GTPase superfamily. TrmE GTPase family.</text>
</comment>
<dbReference type="AlphaFoldDB" id="A0A1L3GT22"/>
<keyword evidence="2 9" id="KW-0819">tRNA processing</keyword>
<dbReference type="InterPro" id="IPR004520">
    <property type="entry name" value="GTPase_MnmE"/>
</dbReference>
<sequence>MDSQDTIVAIATAPGEGGIGIVRLSGVNAEKFLKLYFNSAGNHCQFTSHRLYYGQFRHTDGDLVDEVMAVIMRAPRSYTMEDVVEVHCHGGSVVLRRIVDLFIDAGARLARPGEFTLRAFLNGRIDLTRAEAVIEVIRSRSEAACRVALGQLEGRLSQKLFSFRDDISDLLAEVEAGIDFPEEELPLIDRQRLIETSTYLEGQMAALLDSFESGRLLRDGLSILIFGKPNVGKSSLMNTLLGEARTIVSDIPGTTRDTVEESLILRGMPLRLIDTAGVRQTLDPVEIQGVERAQAKVAGVDLVLLVVDGSQALDEDDQKALQSCDPARTLLVLNKQDLGDSHLPTEFLPLPAFSISARSSFGIDQLLNGIVSFFSKSAGSEGRETTLLSDRRHRESLLLARNALERFRVCLAEDQPSEFGALELREALQALGEITGETAPEDILEKIFTRFCIGK</sequence>
<comment type="subcellular location">
    <subcellularLocation>
        <location evidence="9">Cytoplasm</location>
    </subcellularLocation>
</comment>
<dbReference type="EMBL" id="CP015519">
    <property type="protein sequence ID" value="APG29093.1"/>
    <property type="molecule type" value="Genomic_DNA"/>
</dbReference>
<dbReference type="NCBIfam" id="NF003661">
    <property type="entry name" value="PRK05291.1-3"/>
    <property type="match status" value="1"/>
</dbReference>
<dbReference type="InterPro" id="IPR005225">
    <property type="entry name" value="Small_GTP-bd"/>
</dbReference>
<keyword evidence="4 9" id="KW-0547">Nucleotide-binding</keyword>
<dbReference type="PROSITE" id="PS51709">
    <property type="entry name" value="G_TRME"/>
    <property type="match status" value="1"/>
</dbReference>
<dbReference type="SUPFAM" id="SSF52540">
    <property type="entry name" value="P-loop containing nucleoside triphosphate hydrolases"/>
    <property type="match status" value="1"/>
</dbReference>
<accession>A0A1L3GT22</accession>
<comment type="caution">
    <text evidence="9">Lacks conserved residue(s) required for the propagation of feature annotation.</text>
</comment>
<dbReference type="InterPro" id="IPR031168">
    <property type="entry name" value="G_TrmE"/>
</dbReference>
<dbReference type="InterPro" id="IPR027417">
    <property type="entry name" value="P-loop_NTPase"/>
</dbReference>
<evidence type="ECO:0000256" key="2">
    <source>
        <dbReference type="ARBA" id="ARBA00022694"/>
    </source>
</evidence>
<evidence type="ECO:0000256" key="6">
    <source>
        <dbReference type="ARBA" id="ARBA00022842"/>
    </source>
</evidence>
<evidence type="ECO:0000256" key="1">
    <source>
        <dbReference type="ARBA" id="ARBA00011043"/>
    </source>
</evidence>
<evidence type="ECO:0000313" key="13">
    <source>
        <dbReference type="Proteomes" id="UP000182517"/>
    </source>
</evidence>
<dbReference type="InterPro" id="IPR027368">
    <property type="entry name" value="MnmE_dom2"/>
</dbReference>
<feature type="domain" description="TrmE-type G" evidence="11">
    <location>
        <begin position="220"/>
        <end position="375"/>
    </location>
</feature>
<dbReference type="FunFam" id="3.30.1360.120:FF:000003">
    <property type="entry name" value="tRNA modification GTPase MnmE"/>
    <property type="match status" value="1"/>
</dbReference>
<dbReference type="InterPro" id="IPR018948">
    <property type="entry name" value="GTP-bd_TrmE_N"/>
</dbReference>
<dbReference type="NCBIfam" id="TIGR00450">
    <property type="entry name" value="mnmE_trmE_thdF"/>
    <property type="match status" value="1"/>
</dbReference>
<dbReference type="NCBIfam" id="TIGR00231">
    <property type="entry name" value="small_GTP"/>
    <property type="match status" value="1"/>
</dbReference>
<evidence type="ECO:0000256" key="7">
    <source>
        <dbReference type="ARBA" id="ARBA00022958"/>
    </source>
</evidence>
<feature type="binding site" evidence="9">
    <location>
        <position position="124"/>
    </location>
    <ligand>
        <name>(6S)-5-formyl-5,6,7,8-tetrahydrofolate</name>
        <dbReference type="ChEBI" id="CHEBI:57457"/>
    </ligand>
</feature>
<feature type="binding site" evidence="9">
    <location>
        <position position="455"/>
    </location>
    <ligand>
        <name>(6S)-5-formyl-5,6,7,8-tetrahydrofolate</name>
        <dbReference type="ChEBI" id="CHEBI:57457"/>
    </ligand>
</feature>
<dbReference type="Proteomes" id="UP000182517">
    <property type="component" value="Chromosome"/>
</dbReference>
<proteinExistence type="inferred from homology"/>
<keyword evidence="9" id="KW-0963">Cytoplasm</keyword>
<evidence type="ECO:0000256" key="3">
    <source>
        <dbReference type="ARBA" id="ARBA00022723"/>
    </source>
</evidence>
<feature type="binding site" evidence="9">
    <location>
        <position position="249"/>
    </location>
    <ligand>
        <name>K(+)</name>
        <dbReference type="ChEBI" id="CHEBI:29103"/>
    </ligand>
</feature>
<comment type="subunit">
    <text evidence="9">Homodimer. Heterotetramer of two MnmE and two MnmG subunits.</text>
</comment>
<feature type="binding site" evidence="9">
    <location>
        <begin position="249"/>
        <end position="255"/>
    </location>
    <ligand>
        <name>GTP</name>
        <dbReference type="ChEBI" id="CHEBI:37565"/>
    </ligand>
</feature>
<dbReference type="STRING" id="1842532.A7E78_10310"/>
<dbReference type="GO" id="GO:0030488">
    <property type="term" value="P:tRNA methylation"/>
    <property type="evidence" value="ECO:0007669"/>
    <property type="project" value="TreeGrafter"/>
</dbReference>
<dbReference type="Gene3D" id="3.40.50.300">
    <property type="entry name" value="P-loop containing nucleotide triphosphate hydrolases"/>
    <property type="match status" value="1"/>
</dbReference>
<dbReference type="GO" id="GO:0002098">
    <property type="term" value="P:tRNA wobble uridine modification"/>
    <property type="evidence" value="ECO:0007669"/>
    <property type="project" value="TreeGrafter"/>
</dbReference>
<name>A0A1L3GT22_9BACT</name>
<keyword evidence="3 9" id="KW-0479">Metal-binding</keyword>
<keyword evidence="13" id="KW-1185">Reference proteome</keyword>
<dbReference type="Gene3D" id="3.30.1360.120">
    <property type="entry name" value="Probable tRNA modification gtpase trme, domain 1"/>
    <property type="match status" value="1"/>
</dbReference>
<feature type="binding site" evidence="9">
    <location>
        <position position="230"/>
    </location>
    <ligand>
        <name>K(+)</name>
        <dbReference type="ChEBI" id="CHEBI:29103"/>
    </ligand>
</feature>
<feature type="binding site" evidence="9">
    <location>
        <begin position="230"/>
        <end position="235"/>
    </location>
    <ligand>
        <name>GTP</name>
        <dbReference type="ChEBI" id="CHEBI:37565"/>
    </ligand>
</feature>
<dbReference type="InterPro" id="IPR025867">
    <property type="entry name" value="MnmE_helical"/>
</dbReference>
<dbReference type="Pfam" id="PF10396">
    <property type="entry name" value="TrmE_N"/>
    <property type="match status" value="1"/>
</dbReference>
<evidence type="ECO:0000256" key="8">
    <source>
        <dbReference type="ARBA" id="ARBA00023134"/>
    </source>
</evidence>
<keyword evidence="6 9" id="KW-0460">Magnesium</keyword>
<dbReference type="KEGG" id="pef:A7E78_10310"/>
<dbReference type="PANTHER" id="PTHR42714:SF2">
    <property type="entry name" value="TRNA MODIFICATION GTPASE GTPBP3, MITOCHONDRIAL"/>
    <property type="match status" value="1"/>
</dbReference>
<organism evidence="12 13">
    <name type="scientific">Syntrophotalea acetylenivorans</name>
    <dbReference type="NCBI Taxonomy" id="1842532"/>
    <lineage>
        <taxon>Bacteria</taxon>
        <taxon>Pseudomonadati</taxon>
        <taxon>Thermodesulfobacteriota</taxon>
        <taxon>Desulfuromonadia</taxon>
        <taxon>Desulfuromonadales</taxon>
        <taxon>Syntrophotaleaceae</taxon>
        <taxon>Syntrophotalea</taxon>
    </lineage>
</organism>
<feature type="binding site" evidence="9">
    <location>
        <position position="234"/>
    </location>
    <ligand>
        <name>Mg(2+)</name>
        <dbReference type="ChEBI" id="CHEBI:18420"/>
    </ligand>
</feature>